<dbReference type="EMBL" id="CABIJS010000111">
    <property type="protein sequence ID" value="VUZ43715.1"/>
    <property type="molecule type" value="Genomic_DNA"/>
</dbReference>
<gene>
    <name evidence="4" type="ORF">WMSIL1_LOCUS3565</name>
</gene>
<name>A0A564Y8U4_HYMDI</name>
<dbReference type="Proteomes" id="UP000321570">
    <property type="component" value="Unassembled WGS sequence"/>
</dbReference>
<organism evidence="4 5">
    <name type="scientific">Hymenolepis diminuta</name>
    <name type="common">Rat tapeworm</name>
    <dbReference type="NCBI Taxonomy" id="6216"/>
    <lineage>
        <taxon>Eukaryota</taxon>
        <taxon>Metazoa</taxon>
        <taxon>Spiralia</taxon>
        <taxon>Lophotrochozoa</taxon>
        <taxon>Platyhelminthes</taxon>
        <taxon>Cestoda</taxon>
        <taxon>Eucestoda</taxon>
        <taxon>Cyclophyllidea</taxon>
        <taxon>Hymenolepididae</taxon>
        <taxon>Hymenolepis</taxon>
    </lineage>
</organism>
<sequence length="564" mass="63957">MTNRDEKVYSSRNTRFPSILRFNGLREKKKFLDMEIITKDNRKIAAHRVVMAACFPSIGDTIESATNSVLKWQRFPFQIIETAIEFAYTGKLKLNLDNMVQIYLLGLNLGSIHMVTWCVHYIKTRISMENLKDVWSAASATGNVELINYCAPIIAGNLNVLKNSPNFLAFISGKEFKNLLKEGIFESLSEEDKLLMISLWIKAGEGDEKLEREQHFESLIDHLELGKFSSEFIIDVLTNNEGIDLPKSLIDYFVATWKEKQRSQCESSKLGIKEEVYIYGVKPQSSQEILTKLPYQDGGSSMEFNLINAPECCIIGFRSSIYFIGGSFVDGSVHSTVKKVNPQSGKLVKLASMIFNRSEHSVAANEKSIFVFGGIIDSGSSSTASCEQYDPMKDSWTMLPAMSSRRYASGATYVEDVGFLVVGGFTELEPRYRMVELLERTHQKWNWRTLFPTIGKYNKPAVASFQSRVFIAGGKNGDVEMLSFKLGFADQWTHISNVNTDYGVPYSMLSYKEKLLLTTVNGDVLELHDNTDPKRSNILEFQWNYIRKLNEVVQVKMVKIVSYD</sequence>
<dbReference type="GO" id="GO:0005737">
    <property type="term" value="C:cytoplasm"/>
    <property type="evidence" value="ECO:0007669"/>
    <property type="project" value="UniProtKB-ARBA"/>
</dbReference>
<dbReference type="InterPro" id="IPR015915">
    <property type="entry name" value="Kelch-typ_b-propeller"/>
</dbReference>
<dbReference type="PANTHER" id="PTHR45632:SF17">
    <property type="entry name" value="KELCH-LIKE PROTEIN 31"/>
    <property type="match status" value="1"/>
</dbReference>
<dbReference type="Pfam" id="PF00651">
    <property type="entry name" value="BTB"/>
    <property type="match status" value="1"/>
</dbReference>
<proteinExistence type="predicted"/>
<reference evidence="4 5" key="1">
    <citation type="submission" date="2019-07" db="EMBL/GenBank/DDBJ databases">
        <authorList>
            <person name="Jastrzebski P J."/>
            <person name="Paukszto L."/>
            <person name="Jastrzebski P J."/>
        </authorList>
    </citation>
    <scope>NUCLEOTIDE SEQUENCE [LARGE SCALE GENOMIC DNA]</scope>
    <source>
        <strain evidence="4 5">WMS-il1</strain>
    </source>
</reference>
<keyword evidence="1" id="KW-0880">Kelch repeat</keyword>
<dbReference type="SUPFAM" id="SSF117281">
    <property type="entry name" value="Kelch motif"/>
    <property type="match status" value="1"/>
</dbReference>
<dbReference type="Gene3D" id="1.25.40.420">
    <property type="match status" value="1"/>
</dbReference>
<protein>
    <recommendedName>
        <fullName evidence="3">BTB domain-containing protein</fullName>
    </recommendedName>
</protein>
<dbReference type="PANTHER" id="PTHR45632">
    <property type="entry name" value="LD33804P"/>
    <property type="match status" value="1"/>
</dbReference>
<keyword evidence="2" id="KW-0677">Repeat</keyword>
<dbReference type="InterPro" id="IPR000210">
    <property type="entry name" value="BTB/POZ_dom"/>
</dbReference>
<evidence type="ECO:0000256" key="1">
    <source>
        <dbReference type="ARBA" id="ARBA00022441"/>
    </source>
</evidence>
<keyword evidence="5" id="KW-1185">Reference proteome</keyword>
<dbReference type="SMART" id="SM00612">
    <property type="entry name" value="Kelch"/>
    <property type="match status" value="2"/>
</dbReference>
<dbReference type="InterPro" id="IPR006652">
    <property type="entry name" value="Kelch_1"/>
</dbReference>
<dbReference type="SUPFAM" id="SSF54695">
    <property type="entry name" value="POZ domain"/>
    <property type="match status" value="1"/>
</dbReference>
<dbReference type="PROSITE" id="PS50097">
    <property type="entry name" value="BTB"/>
    <property type="match status" value="1"/>
</dbReference>
<evidence type="ECO:0000313" key="5">
    <source>
        <dbReference type="Proteomes" id="UP000321570"/>
    </source>
</evidence>
<dbReference type="Gene3D" id="2.120.10.80">
    <property type="entry name" value="Kelch-type beta propeller"/>
    <property type="match status" value="1"/>
</dbReference>
<dbReference type="InterPro" id="IPR011333">
    <property type="entry name" value="SKP1/BTB/POZ_sf"/>
</dbReference>
<evidence type="ECO:0000259" key="3">
    <source>
        <dbReference type="PROSITE" id="PS50097"/>
    </source>
</evidence>
<dbReference type="Pfam" id="PF01344">
    <property type="entry name" value="Kelch_1"/>
    <property type="match status" value="1"/>
</dbReference>
<evidence type="ECO:0000256" key="2">
    <source>
        <dbReference type="ARBA" id="ARBA00022737"/>
    </source>
</evidence>
<evidence type="ECO:0000313" key="4">
    <source>
        <dbReference type="EMBL" id="VUZ43715.1"/>
    </source>
</evidence>
<accession>A0A564Y8U4</accession>
<dbReference type="AlphaFoldDB" id="A0A564Y8U4"/>
<feature type="domain" description="BTB" evidence="3">
    <location>
        <begin position="32"/>
        <end position="96"/>
    </location>
</feature>
<dbReference type="Gene3D" id="3.30.710.10">
    <property type="entry name" value="Potassium Channel Kv1.1, Chain A"/>
    <property type="match status" value="1"/>
</dbReference>